<keyword evidence="9" id="KW-1015">Disulfide bond</keyword>
<dbReference type="PRINTS" id="PR00254">
    <property type="entry name" value="NICOTINICR"/>
</dbReference>
<dbReference type="PROSITE" id="PS00236">
    <property type="entry name" value="NEUROTR_ION_CHANNEL"/>
    <property type="match status" value="1"/>
</dbReference>
<feature type="signal peptide" evidence="15 20">
    <location>
        <begin position="1"/>
        <end position="21"/>
    </location>
</feature>
<keyword evidence="15 20" id="KW-0732">Signal</keyword>
<dbReference type="InterPro" id="IPR038050">
    <property type="entry name" value="Neuro_actylchol_rec"/>
</dbReference>
<keyword evidence="3" id="KW-1003">Cell membrane</keyword>
<evidence type="ECO:0000256" key="6">
    <source>
        <dbReference type="ARBA" id="ARBA00023018"/>
    </source>
</evidence>
<dbReference type="InterPro" id="IPR036734">
    <property type="entry name" value="Neur_chan_lig-bd_sf"/>
</dbReference>
<dbReference type="Proteomes" id="UP000694888">
    <property type="component" value="Unplaced"/>
</dbReference>
<dbReference type="SUPFAM" id="SSF63712">
    <property type="entry name" value="Nicotinic receptor ligand binding domain-like"/>
    <property type="match status" value="1"/>
</dbReference>
<evidence type="ECO:0000256" key="10">
    <source>
        <dbReference type="ARBA" id="ARBA00023170"/>
    </source>
</evidence>
<evidence type="ECO:0000256" key="11">
    <source>
        <dbReference type="ARBA" id="ARBA00023180"/>
    </source>
</evidence>
<organism evidence="18">
    <name type="scientific">Aplysia californica</name>
    <name type="common">California sea hare</name>
    <dbReference type="NCBI Taxonomy" id="6500"/>
    <lineage>
        <taxon>Eukaryota</taxon>
        <taxon>Metazoa</taxon>
        <taxon>Spiralia</taxon>
        <taxon>Lophotrochozoa</taxon>
        <taxon>Mollusca</taxon>
        <taxon>Gastropoda</taxon>
        <taxon>Heterobranchia</taxon>
        <taxon>Euthyneura</taxon>
        <taxon>Tectipleura</taxon>
        <taxon>Aplysiida</taxon>
        <taxon>Aplysioidea</taxon>
        <taxon>Aplysiidae</taxon>
        <taxon>Aplysia</taxon>
    </lineage>
</organism>
<dbReference type="InterPro" id="IPR006029">
    <property type="entry name" value="Neurotrans-gated_channel_TM"/>
</dbReference>
<feature type="domain" description="Neurotransmitter-gated ion-channel ligand-binding" evidence="16">
    <location>
        <begin position="33"/>
        <end position="242"/>
    </location>
</feature>
<keyword evidence="7 15" id="KW-0406">Ion transport</keyword>
<dbReference type="InterPro" id="IPR018000">
    <property type="entry name" value="Neurotransmitter_ion_chnl_CS"/>
</dbReference>
<dbReference type="InterPro" id="IPR002394">
    <property type="entry name" value="Nicotinic_acetylcholine_rcpt"/>
</dbReference>
<dbReference type="Gene3D" id="1.20.58.390">
    <property type="entry name" value="Neurotransmitter-gated ion-channel transmembrane domain"/>
    <property type="match status" value="1"/>
</dbReference>
<reference evidence="18 20" key="1">
    <citation type="journal article" date="2014" name="J. Neurophysiol.">
        <title>A potentially novel nicotinic receptor in Aplysia neuroendocrine cells.</title>
        <authorList>
            <person name="White S.H."/>
            <person name="Carter C.J."/>
            <person name="Magoski N.S."/>
        </authorList>
    </citation>
    <scope>NUCLEOTIDE SEQUENCE</scope>
</reference>
<evidence type="ECO:0000256" key="15">
    <source>
        <dbReference type="RuleBase" id="RU000687"/>
    </source>
</evidence>
<keyword evidence="13 15" id="KW-0407">Ion channel</keyword>
<keyword evidence="5 15" id="KW-1133">Transmembrane helix</keyword>
<dbReference type="CDD" id="cd19051">
    <property type="entry name" value="LGIC_TM_cation"/>
    <property type="match status" value="1"/>
</dbReference>
<keyword evidence="2 15" id="KW-0813">Transport</keyword>
<keyword evidence="4 15" id="KW-0812">Transmembrane</keyword>
<feature type="transmembrane region" description="Helical" evidence="15">
    <location>
        <begin position="306"/>
        <end position="329"/>
    </location>
</feature>
<dbReference type="InterPro" id="IPR006202">
    <property type="entry name" value="Neur_chan_lig-bd"/>
</dbReference>
<evidence type="ECO:0000256" key="8">
    <source>
        <dbReference type="ARBA" id="ARBA00023136"/>
    </source>
</evidence>
<dbReference type="AlphaFoldDB" id="M4VRN7"/>
<name>M4VRN7_APLCA</name>
<keyword evidence="8 15" id="KW-0472">Membrane</keyword>
<comment type="similarity">
    <text evidence="1">Belongs to the ligand-gated ion channel (TC 1.A.9) family. Acetylcholine receptor (TC 1.A.9.1) subfamily.</text>
</comment>
<dbReference type="Gene3D" id="2.70.170.10">
    <property type="entry name" value="Neurotransmitter-gated ion-channel ligand-binding domain"/>
    <property type="match status" value="1"/>
</dbReference>
<dbReference type="GeneID" id="101860705"/>
<dbReference type="PANTHER" id="PTHR18945">
    <property type="entry name" value="NEUROTRANSMITTER GATED ION CHANNEL"/>
    <property type="match status" value="1"/>
</dbReference>
<protein>
    <submittedName>
        <fullName evidence="20">Neuronal acetylcholine receptor subunit alpha-9-like precursor</fullName>
    </submittedName>
    <submittedName>
        <fullName evidence="18">Nicotinic acetylcholine receptor subunit type H</fullName>
    </submittedName>
</protein>
<dbReference type="SUPFAM" id="SSF90112">
    <property type="entry name" value="Neurotransmitter-gated ion-channel transmembrane pore"/>
    <property type="match status" value="1"/>
</dbReference>
<evidence type="ECO:0000256" key="13">
    <source>
        <dbReference type="ARBA" id="ARBA00023303"/>
    </source>
</evidence>
<reference evidence="20" key="2">
    <citation type="submission" date="2025-05" db="UniProtKB">
        <authorList>
            <consortium name="RefSeq"/>
        </authorList>
    </citation>
    <scope>IDENTIFICATION</scope>
</reference>
<dbReference type="PRINTS" id="PR00252">
    <property type="entry name" value="NRIONCHANNEL"/>
</dbReference>
<evidence type="ECO:0000256" key="14">
    <source>
        <dbReference type="ARBA" id="ARBA00034099"/>
    </source>
</evidence>
<dbReference type="Pfam" id="PF02931">
    <property type="entry name" value="Neur_chan_LBD"/>
    <property type="match status" value="1"/>
</dbReference>
<feature type="domain" description="Neurotransmitter-gated ion-channel transmembrane" evidence="17">
    <location>
        <begin position="250"/>
        <end position="457"/>
    </location>
</feature>
<feature type="transmembrane region" description="Helical" evidence="15">
    <location>
        <begin position="244"/>
        <end position="267"/>
    </location>
</feature>
<sequence length="459" mass="52157">MDVALIFFILSCLGTFQGCHGYNKTTLASTESESRLLRNLLSDYDKRIRPVVNPSDTVHASLGFSLKALLFLDERQEYIETSSYLMVAWHDGRLSWNSTQYMGIDSVRIPAEQLWKPDFTLYNGADQTLHVMDTMAVVYASGQVTWIPTLRLRSYCRVDLRSFPFDKQVCGMKFASYVYHGHQLNITYFGGSPTTACDNSDYVTNKNWALLGTTCAVKEKKYACCPDPYPHMQVNFTFQRNPDYYVQLFVFPAVLLGGLVPVTLLMPPESRERVTIGSFIVLGVLILSAKLCDVLPLAHAQLPAISIYYTLTLLWSVLSLACSVFVLNLHNRGPRRRKVPETIRWIFLRSLKRLVCLGSDSYYPLSDVDPISMRGLDKTISSQDRQLTNVENRSATTSKMEKDLEEITRQVNLLSARISVQDARDDALCEWRQVALVVDRVLFFFFSLIFLMCSVILLA</sequence>
<keyword evidence="12" id="KW-1071">Ligand-gated ion channel</keyword>
<keyword evidence="6" id="KW-0770">Synapse</keyword>
<dbReference type="OrthoDB" id="410315at2759"/>
<evidence type="ECO:0000256" key="5">
    <source>
        <dbReference type="ARBA" id="ARBA00022989"/>
    </source>
</evidence>
<keyword evidence="19" id="KW-1185">Reference proteome</keyword>
<proteinExistence type="evidence at transcript level"/>
<dbReference type="FunFam" id="2.70.170.10:FF:000016">
    <property type="entry name" value="Nicotinic acetylcholine receptor subunit"/>
    <property type="match status" value="1"/>
</dbReference>
<comment type="subcellular location">
    <subcellularLocation>
        <location evidence="14">Synaptic cell membrane</location>
        <topology evidence="14">Multi-pass membrane protein</topology>
    </subcellularLocation>
</comment>
<dbReference type="InterPro" id="IPR036719">
    <property type="entry name" value="Neuro-gated_channel_TM_sf"/>
</dbReference>
<evidence type="ECO:0000256" key="7">
    <source>
        <dbReference type="ARBA" id="ARBA00023065"/>
    </source>
</evidence>
<feature type="chain" id="PRO_5022255897" evidence="15 20">
    <location>
        <begin position="22"/>
        <end position="459"/>
    </location>
</feature>
<evidence type="ECO:0000256" key="1">
    <source>
        <dbReference type="ARBA" id="ARBA00009237"/>
    </source>
</evidence>
<evidence type="ECO:0000256" key="12">
    <source>
        <dbReference type="ARBA" id="ARBA00023286"/>
    </source>
</evidence>
<dbReference type="GO" id="GO:0004888">
    <property type="term" value="F:transmembrane signaling receptor activity"/>
    <property type="evidence" value="ECO:0007669"/>
    <property type="project" value="InterPro"/>
</dbReference>
<dbReference type="CDD" id="cd18997">
    <property type="entry name" value="LGIC_ECD_nAChR"/>
    <property type="match status" value="1"/>
</dbReference>
<evidence type="ECO:0000259" key="16">
    <source>
        <dbReference type="Pfam" id="PF02931"/>
    </source>
</evidence>
<dbReference type="EMBL" id="KC411661">
    <property type="protein sequence ID" value="AGI03853.1"/>
    <property type="molecule type" value="mRNA"/>
</dbReference>
<dbReference type="GO" id="GO:0022848">
    <property type="term" value="F:acetylcholine-gated monoatomic cation-selective channel activity"/>
    <property type="evidence" value="ECO:0007669"/>
    <property type="project" value="InterPro"/>
</dbReference>
<dbReference type="GO" id="GO:0045211">
    <property type="term" value="C:postsynaptic membrane"/>
    <property type="evidence" value="ECO:0007669"/>
    <property type="project" value="InterPro"/>
</dbReference>
<evidence type="ECO:0000313" key="19">
    <source>
        <dbReference type="Proteomes" id="UP000694888"/>
    </source>
</evidence>
<feature type="transmembrane region" description="Helical" evidence="15">
    <location>
        <begin position="441"/>
        <end position="458"/>
    </location>
</feature>
<dbReference type="Pfam" id="PF02932">
    <property type="entry name" value="Neur_chan_memb"/>
    <property type="match status" value="1"/>
</dbReference>
<accession>M4VRN7</accession>
<evidence type="ECO:0000313" key="20">
    <source>
        <dbReference type="RefSeq" id="NP_001267752.1"/>
    </source>
</evidence>
<keyword evidence="11" id="KW-0325">Glycoprotein</keyword>
<dbReference type="RefSeq" id="NP_001267752.1">
    <property type="nucleotide sequence ID" value="NM_001280823.1"/>
</dbReference>
<evidence type="ECO:0000256" key="4">
    <source>
        <dbReference type="ARBA" id="ARBA00022692"/>
    </source>
</evidence>
<evidence type="ECO:0000313" key="18">
    <source>
        <dbReference type="EMBL" id="AGI03853.1"/>
    </source>
</evidence>
<gene>
    <name evidence="20" type="primary">LOC101860705</name>
</gene>
<feature type="transmembrane region" description="Helical" evidence="15">
    <location>
        <begin position="279"/>
        <end position="300"/>
    </location>
</feature>
<evidence type="ECO:0000256" key="9">
    <source>
        <dbReference type="ARBA" id="ARBA00023157"/>
    </source>
</evidence>
<keyword evidence="10 18" id="KW-0675">Receptor</keyword>
<evidence type="ECO:0000256" key="3">
    <source>
        <dbReference type="ARBA" id="ARBA00022475"/>
    </source>
</evidence>
<evidence type="ECO:0000259" key="17">
    <source>
        <dbReference type="Pfam" id="PF02932"/>
    </source>
</evidence>
<dbReference type="InterPro" id="IPR006201">
    <property type="entry name" value="Neur_channel"/>
</dbReference>
<evidence type="ECO:0000256" key="2">
    <source>
        <dbReference type="ARBA" id="ARBA00022448"/>
    </source>
</evidence>